<reference evidence="1 2" key="1">
    <citation type="submission" date="2014-12" db="EMBL/GenBank/DDBJ databases">
        <title>Genome sequencing of Brevundimonas nasdae TPW30.</title>
        <authorList>
            <person name="Tan P.W."/>
            <person name="Chan K.-G."/>
        </authorList>
    </citation>
    <scope>NUCLEOTIDE SEQUENCE [LARGE SCALE GENOMIC DNA]</scope>
    <source>
        <strain evidence="1 2">TPW30</strain>
    </source>
</reference>
<comment type="caution">
    <text evidence="1">The sequence shown here is derived from an EMBL/GenBank/DDBJ whole genome shotgun (WGS) entry which is preliminary data.</text>
</comment>
<evidence type="ECO:0000313" key="1">
    <source>
        <dbReference type="EMBL" id="KIC56060.1"/>
    </source>
</evidence>
<sequence length="130" mass="14529">MLSPSRSYGQSRDEREVSLNVSYLVEAVCQGVEQWLIERKADPVAQARLAEVVEIIPSAITVVDYQRHEQHVRCSSARAAGRAEVLAELETFLGQLPVEQVSGLAQWVRCQKTRATRELIDARNIVGRLA</sequence>
<gene>
    <name evidence="1" type="ORF">RM53_13770</name>
</gene>
<dbReference type="EMBL" id="JWSY01000025">
    <property type="protein sequence ID" value="KIC56060.1"/>
    <property type="molecule type" value="Genomic_DNA"/>
</dbReference>
<proteinExistence type="predicted"/>
<dbReference type="AlphaFoldDB" id="A0A0B4CVA3"/>
<dbReference type="Proteomes" id="UP000031166">
    <property type="component" value="Unassembled WGS sequence"/>
</dbReference>
<protein>
    <submittedName>
        <fullName evidence="1">Uncharacterized protein</fullName>
    </submittedName>
</protein>
<evidence type="ECO:0000313" key="2">
    <source>
        <dbReference type="Proteomes" id="UP000031166"/>
    </source>
</evidence>
<accession>A0A0B4CVA3</accession>
<name>A0A0B4CVA3_9CAUL</name>
<organism evidence="1 2">
    <name type="scientific">Brevundimonas nasdae</name>
    <dbReference type="NCBI Taxonomy" id="172043"/>
    <lineage>
        <taxon>Bacteria</taxon>
        <taxon>Pseudomonadati</taxon>
        <taxon>Pseudomonadota</taxon>
        <taxon>Alphaproteobacteria</taxon>
        <taxon>Caulobacterales</taxon>
        <taxon>Caulobacteraceae</taxon>
        <taxon>Brevundimonas</taxon>
    </lineage>
</organism>